<accession>A0A1F7S1Z2</accession>
<proteinExistence type="predicted"/>
<comment type="caution">
    <text evidence="1">The sequence shown here is derived from an EMBL/GenBank/DDBJ whole genome shotgun (WGS) entry which is preliminary data.</text>
</comment>
<dbReference type="EMBL" id="MGDE01000044">
    <property type="protein sequence ID" value="OGL47318.1"/>
    <property type="molecule type" value="Genomic_DNA"/>
</dbReference>
<sequence>MKIEVLNSLIQSKHSGGCAYSPGVMAGTKKSSVCVVFNPGGKVYQYSMSVYRVAEKLGLIPEYVITDEVDKILSALARGESYASSTACVDTVRYVGIERGVISDNLVTGEFYLDDFDRWVCEYSLGG</sequence>
<reference evidence="1 2" key="1">
    <citation type="journal article" date="2016" name="Nat. Commun.">
        <title>Thousands of microbial genomes shed light on interconnected biogeochemical processes in an aquifer system.</title>
        <authorList>
            <person name="Anantharaman K."/>
            <person name="Brown C.T."/>
            <person name="Hug L.A."/>
            <person name="Sharon I."/>
            <person name="Castelle C.J."/>
            <person name="Probst A.J."/>
            <person name="Thomas B.C."/>
            <person name="Singh A."/>
            <person name="Wilkins M.J."/>
            <person name="Karaoz U."/>
            <person name="Brodie E.L."/>
            <person name="Williams K.H."/>
            <person name="Hubbard S.S."/>
            <person name="Banfield J.F."/>
        </authorList>
    </citation>
    <scope>NUCLEOTIDE SEQUENCE [LARGE SCALE GENOMIC DNA]</scope>
</reference>
<evidence type="ECO:0000313" key="1">
    <source>
        <dbReference type="EMBL" id="OGL47318.1"/>
    </source>
</evidence>
<dbReference type="AlphaFoldDB" id="A0A1F7S1Z2"/>
<dbReference type="Proteomes" id="UP000178797">
    <property type="component" value="Unassembled WGS sequence"/>
</dbReference>
<evidence type="ECO:0000313" key="2">
    <source>
        <dbReference type="Proteomes" id="UP000178797"/>
    </source>
</evidence>
<name>A0A1F7S1Z2_9BACT</name>
<protein>
    <submittedName>
        <fullName evidence="1">Uncharacterized protein</fullName>
    </submittedName>
</protein>
<organism evidence="1 2">
    <name type="scientific">Candidatus Schekmanbacteria bacterium RBG_16_38_10</name>
    <dbReference type="NCBI Taxonomy" id="1817879"/>
    <lineage>
        <taxon>Bacteria</taxon>
        <taxon>Candidatus Schekmaniibacteriota</taxon>
    </lineage>
</organism>
<gene>
    <name evidence="1" type="ORF">A2W05_09760</name>
</gene>